<dbReference type="InterPro" id="IPR000326">
    <property type="entry name" value="PAP2/HPO"/>
</dbReference>
<dbReference type="InterPro" id="IPR036938">
    <property type="entry name" value="PAP2/HPO_sf"/>
</dbReference>
<comment type="caution">
    <text evidence="3">The sequence shown here is derived from an EMBL/GenBank/DDBJ whole genome shotgun (WGS) entry which is preliminary data.</text>
</comment>
<dbReference type="PANTHER" id="PTHR14969">
    <property type="entry name" value="SPHINGOSINE-1-PHOSPHATE PHOSPHOHYDROLASE"/>
    <property type="match status" value="1"/>
</dbReference>
<keyword evidence="1" id="KW-0812">Transmembrane</keyword>
<protein>
    <submittedName>
        <fullName evidence="3">Phosphatase PAP2 family protein</fullName>
    </submittedName>
</protein>
<evidence type="ECO:0000313" key="4">
    <source>
        <dbReference type="Proteomes" id="UP001589832"/>
    </source>
</evidence>
<keyword evidence="1" id="KW-1133">Transmembrane helix</keyword>
<name>A0ABV6Q7F6_9FLAO</name>
<dbReference type="PANTHER" id="PTHR14969:SF13">
    <property type="entry name" value="AT30094P"/>
    <property type="match status" value="1"/>
</dbReference>
<gene>
    <name evidence="3" type="ORF">ACFFGA_06585</name>
</gene>
<dbReference type="EMBL" id="JBHLTQ010000003">
    <property type="protein sequence ID" value="MFC0604213.1"/>
    <property type="molecule type" value="Genomic_DNA"/>
</dbReference>
<dbReference type="SMART" id="SM00014">
    <property type="entry name" value="acidPPc"/>
    <property type="match status" value="1"/>
</dbReference>
<dbReference type="CDD" id="cd03394">
    <property type="entry name" value="PAP2_like_5"/>
    <property type="match status" value="1"/>
</dbReference>
<dbReference type="SUPFAM" id="SSF48317">
    <property type="entry name" value="Acid phosphatase/Vanadium-dependent haloperoxidase"/>
    <property type="match status" value="1"/>
</dbReference>
<dbReference type="Pfam" id="PF01569">
    <property type="entry name" value="PAP2"/>
    <property type="match status" value="1"/>
</dbReference>
<dbReference type="Gene3D" id="1.20.144.10">
    <property type="entry name" value="Phosphatidic acid phosphatase type 2/haloperoxidase"/>
    <property type="match status" value="1"/>
</dbReference>
<dbReference type="RefSeq" id="WP_386061447.1">
    <property type="nucleotide sequence ID" value="NZ_JBHLTQ010000003.1"/>
</dbReference>
<reference evidence="3 4" key="1">
    <citation type="submission" date="2024-09" db="EMBL/GenBank/DDBJ databases">
        <authorList>
            <person name="Sun Q."/>
            <person name="Mori K."/>
        </authorList>
    </citation>
    <scope>NUCLEOTIDE SEQUENCE [LARGE SCALE GENOMIC DNA]</scope>
    <source>
        <strain evidence="3 4">NCAIM B.02481</strain>
    </source>
</reference>
<proteinExistence type="predicted"/>
<dbReference type="Proteomes" id="UP001589832">
    <property type="component" value="Unassembled WGS sequence"/>
</dbReference>
<feature type="domain" description="Phosphatidic acid phosphatase type 2/haloperoxidase" evidence="2">
    <location>
        <begin position="107"/>
        <end position="234"/>
    </location>
</feature>
<evidence type="ECO:0000313" key="3">
    <source>
        <dbReference type="EMBL" id="MFC0604213.1"/>
    </source>
</evidence>
<feature type="transmembrane region" description="Helical" evidence="1">
    <location>
        <begin position="215"/>
        <end position="234"/>
    </location>
</feature>
<keyword evidence="4" id="KW-1185">Reference proteome</keyword>
<evidence type="ECO:0000256" key="1">
    <source>
        <dbReference type="SAM" id="Phobius"/>
    </source>
</evidence>
<evidence type="ECO:0000259" key="2">
    <source>
        <dbReference type="SMART" id="SM00014"/>
    </source>
</evidence>
<feature type="transmembrane region" description="Helical" evidence="1">
    <location>
        <begin position="24"/>
        <end position="45"/>
    </location>
</feature>
<feature type="transmembrane region" description="Helical" evidence="1">
    <location>
        <begin position="65"/>
        <end position="83"/>
    </location>
</feature>
<keyword evidence="1" id="KW-0472">Membrane</keyword>
<sequence>MAQQTEMKTQENSLFRKTSMINSIAFRAMKIYSIVFALLFTINLSSQNDTIERVNNETFFLKKKFIVPTTLTGAAFLFTHSDFEIRLQNKLQKNLNNNYSTTLDNYTRYVPVLQMYTADLLGVEAKNHWFAQTRNLALSLLLTKYTTNILKGTISKPRPNLRNNNSFPSGHTSAAFASATVLYEEFKDSSPILAYSGYVFASSTAYLRMANNAHWLSDVLFGAALGITITKLVYHFDYLFDWNPFEVKENINLMPMIDSESIGLGLAIKF</sequence>
<accession>A0ABV6Q7F6</accession>
<organism evidence="3 4">
    <name type="scientific">Winogradskyella pulchriflava</name>
    <dbReference type="NCBI Taxonomy" id="1110688"/>
    <lineage>
        <taxon>Bacteria</taxon>
        <taxon>Pseudomonadati</taxon>
        <taxon>Bacteroidota</taxon>
        <taxon>Flavobacteriia</taxon>
        <taxon>Flavobacteriales</taxon>
        <taxon>Flavobacteriaceae</taxon>
        <taxon>Winogradskyella</taxon>
    </lineage>
</organism>